<dbReference type="Pfam" id="PF00027">
    <property type="entry name" value="cNMP_binding"/>
    <property type="match status" value="1"/>
</dbReference>
<evidence type="ECO:0000313" key="6">
    <source>
        <dbReference type="EMBL" id="MCY9693198.1"/>
    </source>
</evidence>
<dbReference type="InterPro" id="IPR018490">
    <property type="entry name" value="cNMP-bd_dom_sf"/>
</dbReference>
<comment type="caution">
    <text evidence="6">The sequence shown here is derived from an EMBL/GenBank/DDBJ whole genome shotgun (WGS) entry which is preliminary data.</text>
</comment>
<gene>
    <name evidence="6" type="ORF">M5X19_09875</name>
</gene>
<evidence type="ECO:0000256" key="3">
    <source>
        <dbReference type="ARBA" id="ARBA00023159"/>
    </source>
</evidence>
<keyword evidence="3" id="KW-0010">Activator</keyword>
<keyword evidence="2" id="KW-0238">DNA-binding</keyword>
<name>A0ABT4GAQ9_9BACL</name>
<reference evidence="6 7" key="1">
    <citation type="submission" date="2022-05" db="EMBL/GenBank/DDBJ databases">
        <title>Genome Sequencing of Bee-Associated Microbes.</title>
        <authorList>
            <person name="Dunlap C."/>
        </authorList>
    </citation>
    <scope>NUCLEOTIDE SEQUENCE [LARGE SCALE GENOMIC DNA]</scope>
    <source>
        <strain evidence="6 7">NRRL B-14421</strain>
    </source>
</reference>
<evidence type="ECO:0000256" key="4">
    <source>
        <dbReference type="ARBA" id="ARBA00023163"/>
    </source>
</evidence>
<keyword evidence="4" id="KW-0804">Transcription</keyword>
<dbReference type="Pfam" id="PF13545">
    <property type="entry name" value="HTH_Crp_2"/>
    <property type="match status" value="1"/>
</dbReference>
<dbReference type="InterPro" id="IPR000595">
    <property type="entry name" value="cNMP-bd_dom"/>
</dbReference>
<keyword evidence="7" id="KW-1185">Reference proteome</keyword>
<dbReference type="SUPFAM" id="SSF46785">
    <property type="entry name" value="Winged helix' DNA-binding domain"/>
    <property type="match status" value="1"/>
</dbReference>
<dbReference type="EMBL" id="JAMDMX010000028">
    <property type="protein sequence ID" value="MCY9693198.1"/>
    <property type="molecule type" value="Genomic_DNA"/>
</dbReference>
<protein>
    <submittedName>
        <fullName evidence="6">Crp/Fnr family transcriptional regulator</fullName>
    </submittedName>
</protein>
<organism evidence="6 7">
    <name type="scientific">Paenibacillus alginolyticus</name>
    <dbReference type="NCBI Taxonomy" id="59839"/>
    <lineage>
        <taxon>Bacteria</taxon>
        <taxon>Bacillati</taxon>
        <taxon>Bacillota</taxon>
        <taxon>Bacilli</taxon>
        <taxon>Bacillales</taxon>
        <taxon>Paenibacillaceae</taxon>
        <taxon>Paenibacillus</taxon>
    </lineage>
</organism>
<evidence type="ECO:0000259" key="5">
    <source>
        <dbReference type="PROSITE" id="PS50042"/>
    </source>
</evidence>
<evidence type="ECO:0000256" key="1">
    <source>
        <dbReference type="ARBA" id="ARBA00023015"/>
    </source>
</evidence>
<keyword evidence="1" id="KW-0805">Transcription regulation</keyword>
<proteinExistence type="predicted"/>
<dbReference type="RefSeq" id="WP_268614691.1">
    <property type="nucleotide sequence ID" value="NZ_JAMDMX010000028.1"/>
</dbReference>
<feature type="domain" description="Cyclic nucleotide-binding" evidence="5">
    <location>
        <begin position="34"/>
        <end position="116"/>
    </location>
</feature>
<evidence type="ECO:0000313" key="7">
    <source>
        <dbReference type="Proteomes" id="UP001527099"/>
    </source>
</evidence>
<dbReference type="InterPro" id="IPR036390">
    <property type="entry name" value="WH_DNA-bd_sf"/>
</dbReference>
<dbReference type="InterPro" id="IPR012318">
    <property type="entry name" value="HTH_CRP"/>
</dbReference>
<dbReference type="Gene3D" id="2.60.120.10">
    <property type="entry name" value="Jelly Rolls"/>
    <property type="match status" value="1"/>
</dbReference>
<accession>A0ABT4GAQ9</accession>
<dbReference type="InterPro" id="IPR014710">
    <property type="entry name" value="RmlC-like_jellyroll"/>
</dbReference>
<evidence type="ECO:0000256" key="2">
    <source>
        <dbReference type="ARBA" id="ARBA00023125"/>
    </source>
</evidence>
<dbReference type="CDD" id="cd00038">
    <property type="entry name" value="CAP_ED"/>
    <property type="match status" value="1"/>
</dbReference>
<dbReference type="SUPFAM" id="SSF51206">
    <property type="entry name" value="cAMP-binding domain-like"/>
    <property type="match status" value="1"/>
</dbReference>
<dbReference type="Proteomes" id="UP001527099">
    <property type="component" value="Unassembled WGS sequence"/>
</dbReference>
<sequence>MLTALELLHNNEWLGKLLRSMPHDLFEYWTVRCYHSKDVICEQGESAAAFQILVSGELIVEHMVEDGHLYTHASRFPGQMLGDIELAAGLPYLYRVSAVNDCVVISLKADIYQKWIEKDVRFTLFINKVIADKLYDSSIKFIEHTFIPLRRKMIRYFYEQIKYYDFQKNPLFVIVLTREQLASQLAVTVRSVNRIMKQLKEEQIMVITKNRMTFTERNRQLMERELSTTKT</sequence>
<dbReference type="PROSITE" id="PS50042">
    <property type="entry name" value="CNMP_BINDING_3"/>
    <property type="match status" value="1"/>
</dbReference>